<dbReference type="Pfam" id="PF17657">
    <property type="entry name" value="DNA_pol3_finger"/>
    <property type="match status" value="1"/>
</dbReference>
<keyword evidence="5 13" id="KW-0963">Cytoplasm</keyword>
<dbReference type="InterPro" id="IPR004365">
    <property type="entry name" value="NA-bd_OB_tRNA"/>
</dbReference>
<evidence type="ECO:0000256" key="12">
    <source>
        <dbReference type="ARBA" id="ARBA00049244"/>
    </source>
</evidence>
<dbReference type="RefSeq" id="WP_281898094.1">
    <property type="nucleotide sequence ID" value="NZ_BSDI01000019.1"/>
</dbReference>
<comment type="catalytic activity">
    <reaction evidence="12 13">
        <text>DNA(n) + a 2'-deoxyribonucleoside 5'-triphosphate = DNA(n+1) + diphosphate</text>
        <dbReference type="Rhea" id="RHEA:22508"/>
        <dbReference type="Rhea" id="RHEA-COMP:17339"/>
        <dbReference type="Rhea" id="RHEA-COMP:17340"/>
        <dbReference type="ChEBI" id="CHEBI:33019"/>
        <dbReference type="ChEBI" id="CHEBI:61560"/>
        <dbReference type="ChEBI" id="CHEBI:173112"/>
        <dbReference type="EC" id="2.7.7.7"/>
    </reaction>
</comment>
<dbReference type="InterPro" id="IPR029460">
    <property type="entry name" value="DNAPol_HHH"/>
</dbReference>
<evidence type="ECO:0000256" key="14">
    <source>
        <dbReference type="SAM" id="MobiDB-lite"/>
    </source>
</evidence>
<keyword evidence="17" id="KW-1185">Reference proteome</keyword>
<dbReference type="HAMAP" id="MF_01902">
    <property type="entry name" value="DNApol_error_prone"/>
    <property type="match status" value="1"/>
</dbReference>
<dbReference type="InterPro" id="IPR016195">
    <property type="entry name" value="Pol/histidinol_Pase-like"/>
</dbReference>
<keyword evidence="10 13" id="KW-0239">DNA-directed DNA polymerase</keyword>
<dbReference type="SUPFAM" id="SSF89550">
    <property type="entry name" value="PHP domain-like"/>
    <property type="match status" value="1"/>
</dbReference>
<dbReference type="EC" id="2.7.7.7" evidence="3 13"/>
<name>A0ABQ5QX36_9ACTN</name>
<dbReference type="InterPro" id="IPR023073">
    <property type="entry name" value="DnaE2"/>
</dbReference>
<dbReference type="NCBIfam" id="NF004225">
    <property type="entry name" value="PRK05672.1"/>
    <property type="match status" value="1"/>
</dbReference>
<dbReference type="Pfam" id="PF14579">
    <property type="entry name" value="HHH_6"/>
    <property type="match status" value="1"/>
</dbReference>
<dbReference type="CDD" id="cd04485">
    <property type="entry name" value="DnaE_OBF"/>
    <property type="match status" value="1"/>
</dbReference>
<dbReference type="Proteomes" id="UP001144280">
    <property type="component" value="Unassembled WGS sequence"/>
</dbReference>
<evidence type="ECO:0000313" key="17">
    <source>
        <dbReference type="Proteomes" id="UP001144280"/>
    </source>
</evidence>
<dbReference type="Pfam" id="PF01336">
    <property type="entry name" value="tRNA_anti-codon"/>
    <property type="match status" value="1"/>
</dbReference>
<keyword evidence="9 13" id="KW-0227">DNA damage</keyword>
<dbReference type="EMBL" id="BSDI01000019">
    <property type="protein sequence ID" value="GLH98855.1"/>
    <property type="molecule type" value="Genomic_DNA"/>
</dbReference>
<dbReference type="Gene3D" id="1.10.150.870">
    <property type="match status" value="1"/>
</dbReference>
<dbReference type="PANTHER" id="PTHR32294">
    <property type="entry name" value="DNA POLYMERASE III SUBUNIT ALPHA"/>
    <property type="match status" value="1"/>
</dbReference>
<dbReference type="SMART" id="SM00481">
    <property type="entry name" value="POLIIIAc"/>
    <property type="match status" value="1"/>
</dbReference>
<evidence type="ECO:0000256" key="3">
    <source>
        <dbReference type="ARBA" id="ARBA00012417"/>
    </source>
</evidence>
<keyword evidence="11 13" id="KW-0234">DNA repair</keyword>
<sequence>MSQFDALSQMPWDELQRRLAGGPVDDPLAHADGGDGPAFSRKRSRFQAPTLVRGQSVVPYAELHCHSNFSFLDGASHPEELATDAVRLGLDALAITDHDGFYGVVRFATAAAEVGIPTVYGAELSLDLPSGQAGVPDPVGRHLLLLARGQQGYHRLATVLGEAHLAGGKKNRPVYDLDAAAAHLAGHVTVLTGCRKGTVPAALAASGPDAANRELDRLVALFGKDHVTVELIDHGDPLDRDRNDALAALAQQAGMPVVATNNVHYHAPSRRRLATVVAAVRARSALDDLDPYLPAAGTAHLRSGVEMAARFARYPTAVPTAARLGAECAFDLSLIGPKLPPFDVPAGHTETSWLRHLTYQGAQQRYGPVQAHPDAYRQIDKELAMIDQLAFPGYFLVVWDIVKFCRDHDIYCQGRGSAANSAVCYALRITNVDPVAHGLLFERFLAPERDGPPDIDVDIESDRREEVIQYVYTKHGRRHTAQVANVITYRPRSAIRDVARAFGHSPGQQDAWSKHIDRWHALTPDAVEGVPEPVVTYATALLSAPRHLGIHSGGMVICDRPVTEVCPVEWARMPGRSVLQWDKDDCAEIGLTKFDLLGLGMLSALHYAFDFLESTLDLGSLDCTDPEVYAMLCAADTVGVFQVESRAQMSTLPRLKPTCFYDLVVEVALIRPGPIQGGSVHPYIRRKNGLEEPVYGHPLMRPSLEKTLGVPLFQEQMMQLAIDCAGFTPAEADQLRRAMGSKRSTERMAKLKARLYDGMAANGINPEVADDIYLKLSAFANYGFPESHAMSFAYLVYASAWLKRYHPAAFTAALLGAQPMGFYSPQSLVDDARRHGVEVRRPDINASHVKATLESTPETRWGSAPREPPHHWGLDGPAIRLGLDQVRTLTDDTATRIVTARTQDGPYTSIADTARRAELSTAHLEALATSDAFACFGINRREALWTAGAASQDKPDRLPGTITGHTAPPLPGLNDVDILVADIWATGLSPDNHPIALIRATLDSQGALPIARLKTVPDKTRILVGGLVTHRQRPATAGGITFINLEDETGMLNVVVSEGTWNRYRKIARTSSALLVRGILESASGVLNLVADQLRPLTIATRPASRDFR</sequence>
<keyword evidence="6 13" id="KW-0808">Transferase</keyword>
<feature type="region of interest" description="Disordered" evidence="14">
    <location>
        <begin position="19"/>
        <end position="41"/>
    </location>
</feature>
<feature type="domain" description="Polymerase/histidinol phosphatase N-terminal" evidence="15">
    <location>
        <begin position="61"/>
        <end position="128"/>
    </location>
</feature>
<accession>A0ABQ5QX36</accession>
<dbReference type="InterPro" id="IPR004013">
    <property type="entry name" value="PHP_dom"/>
</dbReference>
<dbReference type="InterPro" id="IPR003141">
    <property type="entry name" value="Pol/His_phosphatase_N"/>
</dbReference>
<gene>
    <name evidence="16" type="primary">dnaE_1</name>
    <name evidence="13" type="synonym">dnaE2</name>
    <name evidence="16" type="ORF">Pa4123_41300</name>
</gene>
<comment type="similarity">
    <text evidence="2 13">Belongs to the DNA polymerase type-C family. DnaE2 subfamily.</text>
</comment>
<evidence type="ECO:0000256" key="2">
    <source>
        <dbReference type="ARBA" id="ARBA00007391"/>
    </source>
</evidence>
<evidence type="ECO:0000256" key="4">
    <source>
        <dbReference type="ARBA" id="ARBA00017273"/>
    </source>
</evidence>
<evidence type="ECO:0000313" key="16">
    <source>
        <dbReference type="EMBL" id="GLH98855.1"/>
    </source>
</evidence>
<dbReference type="PANTHER" id="PTHR32294:SF4">
    <property type="entry name" value="ERROR-PRONE DNA POLYMERASE"/>
    <property type="match status" value="1"/>
</dbReference>
<evidence type="ECO:0000256" key="8">
    <source>
        <dbReference type="ARBA" id="ARBA00022705"/>
    </source>
</evidence>
<evidence type="ECO:0000256" key="11">
    <source>
        <dbReference type="ARBA" id="ARBA00023204"/>
    </source>
</evidence>
<keyword evidence="8 13" id="KW-0235">DNA replication</keyword>
<proteinExistence type="inferred from homology"/>
<evidence type="ECO:0000256" key="5">
    <source>
        <dbReference type="ARBA" id="ARBA00022490"/>
    </source>
</evidence>
<dbReference type="InterPro" id="IPR040982">
    <property type="entry name" value="DNA_pol3_finger"/>
</dbReference>
<evidence type="ECO:0000259" key="15">
    <source>
        <dbReference type="SMART" id="SM00481"/>
    </source>
</evidence>
<dbReference type="InterPro" id="IPR011708">
    <property type="entry name" value="DNA_pol3_alpha_NTPase_dom"/>
</dbReference>
<dbReference type="Pfam" id="PF02811">
    <property type="entry name" value="PHP"/>
    <property type="match status" value="1"/>
</dbReference>
<dbReference type="InterPro" id="IPR004805">
    <property type="entry name" value="DnaE2/DnaE/PolC"/>
</dbReference>
<dbReference type="Pfam" id="PF07733">
    <property type="entry name" value="DNA_pol3_alpha"/>
    <property type="match status" value="1"/>
</dbReference>
<reference evidence="16" key="1">
    <citation type="submission" date="2022-12" db="EMBL/GenBank/DDBJ databases">
        <title>New Phytohabitans aurantiacus sp. RD004123 nov., an actinomycete isolated from soil.</title>
        <authorList>
            <person name="Triningsih D.W."/>
            <person name="Harunari E."/>
            <person name="Igarashi Y."/>
        </authorList>
    </citation>
    <scope>NUCLEOTIDE SEQUENCE</scope>
    <source>
        <strain evidence="16">RD004123</strain>
    </source>
</reference>
<comment type="caution">
    <text evidence="16">The sequence shown here is derived from an EMBL/GenBank/DDBJ whole genome shotgun (WGS) entry which is preliminary data.</text>
</comment>
<evidence type="ECO:0000256" key="6">
    <source>
        <dbReference type="ARBA" id="ARBA00022679"/>
    </source>
</evidence>
<dbReference type="NCBIfam" id="TIGR00594">
    <property type="entry name" value="polc"/>
    <property type="match status" value="1"/>
</dbReference>
<keyword evidence="7 13" id="KW-0548">Nucleotidyltransferase</keyword>
<protein>
    <recommendedName>
        <fullName evidence="4 13">Error-prone DNA polymerase</fullName>
        <ecNumber evidence="3 13">2.7.7.7</ecNumber>
    </recommendedName>
</protein>
<evidence type="ECO:0000256" key="9">
    <source>
        <dbReference type="ARBA" id="ARBA00022763"/>
    </source>
</evidence>
<comment type="subcellular location">
    <subcellularLocation>
        <location evidence="1 13">Cytoplasm</location>
    </subcellularLocation>
</comment>
<comment type="function">
    <text evidence="13">DNA polymerase involved in damage-induced mutagenesis and translesion synthesis (TLS). It is not the major replicative DNA polymerase.</text>
</comment>
<organism evidence="16 17">
    <name type="scientific">Phytohabitans aurantiacus</name>
    <dbReference type="NCBI Taxonomy" id="3016789"/>
    <lineage>
        <taxon>Bacteria</taxon>
        <taxon>Bacillati</taxon>
        <taxon>Actinomycetota</taxon>
        <taxon>Actinomycetes</taxon>
        <taxon>Micromonosporales</taxon>
        <taxon>Micromonosporaceae</taxon>
    </lineage>
</organism>
<dbReference type="Gene3D" id="3.20.20.140">
    <property type="entry name" value="Metal-dependent hydrolases"/>
    <property type="match status" value="1"/>
</dbReference>
<evidence type="ECO:0000256" key="7">
    <source>
        <dbReference type="ARBA" id="ARBA00022695"/>
    </source>
</evidence>
<evidence type="ECO:0000256" key="10">
    <source>
        <dbReference type="ARBA" id="ARBA00022932"/>
    </source>
</evidence>
<evidence type="ECO:0000256" key="13">
    <source>
        <dbReference type="HAMAP-Rule" id="MF_01902"/>
    </source>
</evidence>
<evidence type="ECO:0000256" key="1">
    <source>
        <dbReference type="ARBA" id="ARBA00004496"/>
    </source>
</evidence>